<sequence>MTAFSAAKKISKGQEKAKALRDSLWPDIDDDKLWNRKLVKGFTTIPRTMPLLMNIIDSLTKNKPAGQVYFVLWCRHFDDSLLAIDNPMTLAYESGFTGERALSTWKDRMRSLVELGFIEAKEGPTGPHHYVLLFNPHKMVWNLKDRIQEGMFRELQARAIAIGASDMEPVKAAETDPAN</sequence>
<name>A0A6J5KQN4_9CAUD</name>
<gene>
    <name evidence="1" type="ORF">UFOVP31_23</name>
</gene>
<protein>
    <submittedName>
        <fullName evidence="1">Uncharacterized protein</fullName>
    </submittedName>
</protein>
<evidence type="ECO:0000313" key="1">
    <source>
        <dbReference type="EMBL" id="CAB4122420.1"/>
    </source>
</evidence>
<dbReference type="EMBL" id="LR796161">
    <property type="protein sequence ID" value="CAB4122420.1"/>
    <property type="molecule type" value="Genomic_DNA"/>
</dbReference>
<proteinExistence type="predicted"/>
<accession>A0A6J5KQN4</accession>
<organism evidence="1">
    <name type="scientific">uncultured Caudovirales phage</name>
    <dbReference type="NCBI Taxonomy" id="2100421"/>
    <lineage>
        <taxon>Viruses</taxon>
        <taxon>Duplodnaviria</taxon>
        <taxon>Heunggongvirae</taxon>
        <taxon>Uroviricota</taxon>
        <taxon>Caudoviricetes</taxon>
        <taxon>Peduoviridae</taxon>
        <taxon>Maltschvirus</taxon>
        <taxon>Maltschvirus maltsch</taxon>
    </lineage>
</organism>
<reference evidence="1" key="1">
    <citation type="submission" date="2020-04" db="EMBL/GenBank/DDBJ databases">
        <authorList>
            <person name="Chiriac C."/>
            <person name="Salcher M."/>
            <person name="Ghai R."/>
            <person name="Kavagutti S V."/>
        </authorList>
    </citation>
    <scope>NUCLEOTIDE SEQUENCE</scope>
</reference>